<dbReference type="InterPro" id="IPR050895">
    <property type="entry name" value="XK-related_scramblase"/>
</dbReference>
<dbReference type="GO" id="GO:0070782">
    <property type="term" value="P:phosphatidylserine exposure on apoptotic cell surface"/>
    <property type="evidence" value="ECO:0007669"/>
    <property type="project" value="TreeGrafter"/>
</dbReference>
<feature type="transmembrane region" description="Helical" evidence="7">
    <location>
        <begin position="235"/>
        <end position="261"/>
    </location>
</feature>
<comment type="similarity">
    <text evidence="2 7">Belongs to the XK family.</text>
</comment>
<dbReference type="InterPro" id="IPR018629">
    <property type="entry name" value="XK-rel"/>
</dbReference>
<comment type="subcellular location">
    <subcellularLocation>
        <location evidence="1">Cell membrane</location>
        <topology evidence="1">Multi-pass membrane protein</topology>
    </subcellularLocation>
    <subcellularLocation>
        <location evidence="7">Membrane</location>
        <topology evidence="7">Multi-pass membrane protein</topology>
    </subcellularLocation>
</comment>
<keyword evidence="6 7" id="KW-0472">Membrane</keyword>
<reference evidence="8" key="4">
    <citation type="submission" date="2025-09" db="UniProtKB">
        <authorList>
            <consortium name="Ensembl"/>
        </authorList>
    </citation>
    <scope>IDENTIFICATION</scope>
</reference>
<keyword evidence="9" id="KW-1185">Reference proteome</keyword>
<dbReference type="PANTHER" id="PTHR16024:SF19">
    <property type="entry name" value="XK-RELATED PROTEIN"/>
    <property type="match status" value="1"/>
</dbReference>
<keyword evidence="4 7" id="KW-0812">Transmembrane</keyword>
<accession>A0A3P8NMM2</accession>
<proteinExistence type="inferred from homology"/>
<feature type="transmembrane region" description="Helical" evidence="7">
    <location>
        <begin position="337"/>
        <end position="359"/>
    </location>
</feature>
<evidence type="ECO:0000313" key="8">
    <source>
        <dbReference type="Ensembl" id="ENSACLP00000005888.2"/>
    </source>
</evidence>
<feature type="transmembrane region" description="Helical" evidence="7">
    <location>
        <begin position="12"/>
        <end position="37"/>
    </location>
</feature>
<evidence type="ECO:0000256" key="7">
    <source>
        <dbReference type="RuleBase" id="RU910716"/>
    </source>
</evidence>
<sequence length="423" mass="48134">MSDTQGESKYSCWDFLITCVGLPLFLTDIGLDIWAAVIFYQEKAYACLGVLLLLLVGSTLLAQAYSWLWYSYDQFKMKTKVEGLPTQRQLMVLHVCQLGVYVRHAGVLEMAVRSMYNRLPDPEKDALTPGEQKPKTEDITVSLTHDLSMLRIIETFSESAPQLTLMLTIILQTGHLDPVTVLKAVGSASAIAFTVTAYHRSLRSFLPDKEKQQITSSVIYFTWNLVLISSRLTALALFASVLPCFIFAHFICSWLVLFFFAWRSKTEFMESPCGEWLYRATVGLIWYFNWFSVVEGKTRYRTALYHGYILTDICILCAVWCWKMSTDPPDFVIEPMHALITAACVVAVYVLGLILKAIYYKLFHPNLDKNKIKGTSREQQPVNEPNMGDEPDAFMFRAKAAPSPPPQPCCNKRMRKLAESFYC</sequence>
<dbReference type="RefSeq" id="XP_026012617.1">
    <property type="nucleotide sequence ID" value="XM_026156832.1"/>
</dbReference>
<keyword evidence="5 7" id="KW-1133">Transmembrane helix</keyword>
<feature type="transmembrane region" description="Helical" evidence="7">
    <location>
        <begin position="43"/>
        <end position="70"/>
    </location>
</feature>
<evidence type="ECO:0000313" key="9">
    <source>
        <dbReference type="Proteomes" id="UP000265100"/>
    </source>
</evidence>
<dbReference type="Proteomes" id="UP000265100">
    <property type="component" value="Chromosome 22"/>
</dbReference>
<feature type="transmembrane region" description="Helical" evidence="7">
    <location>
        <begin position="276"/>
        <end position="293"/>
    </location>
</feature>
<dbReference type="GeneTree" id="ENSGT01140000282565"/>
<reference evidence="9" key="2">
    <citation type="submission" date="2023-03" db="EMBL/GenBank/DDBJ databases">
        <authorList>
            <consortium name="Wellcome Sanger Institute Data Sharing"/>
        </authorList>
    </citation>
    <scope>NUCLEOTIDE SEQUENCE [LARGE SCALE GENOMIC DNA]</scope>
</reference>
<evidence type="ECO:0000256" key="2">
    <source>
        <dbReference type="ARBA" id="ARBA00008789"/>
    </source>
</evidence>
<evidence type="ECO:0000256" key="6">
    <source>
        <dbReference type="ARBA" id="ARBA00023136"/>
    </source>
</evidence>
<dbReference type="Pfam" id="PF09815">
    <property type="entry name" value="XK-related"/>
    <property type="match status" value="1"/>
</dbReference>
<reference evidence="8 9" key="1">
    <citation type="submission" date="2018-05" db="EMBL/GenBank/DDBJ databases">
        <authorList>
            <person name="Datahose"/>
        </authorList>
    </citation>
    <scope>NUCLEOTIDE SEQUENCE</scope>
</reference>
<name>A0A3P8NMM2_ASTCA</name>
<organism evidence="8 9">
    <name type="scientific">Astatotilapia calliptera</name>
    <name type="common">Eastern happy</name>
    <name type="synonym">Chromis callipterus</name>
    <dbReference type="NCBI Taxonomy" id="8154"/>
    <lineage>
        <taxon>Eukaryota</taxon>
        <taxon>Metazoa</taxon>
        <taxon>Chordata</taxon>
        <taxon>Craniata</taxon>
        <taxon>Vertebrata</taxon>
        <taxon>Euteleostomi</taxon>
        <taxon>Actinopterygii</taxon>
        <taxon>Neopterygii</taxon>
        <taxon>Teleostei</taxon>
        <taxon>Neoteleostei</taxon>
        <taxon>Acanthomorphata</taxon>
        <taxon>Ovalentaria</taxon>
        <taxon>Cichlomorphae</taxon>
        <taxon>Cichliformes</taxon>
        <taxon>Cichlidae</taxon>
        <taxon>African cichlids</taxon>
        <taxon>Pseudocrenilabrinae</taxon>
        <taxon>Haplochromini</taxon>
        <taxon>Astatotilapia</taxon>
    </lineage>
</organism>
<feature type="transmembrane region" description="Helical" evidence="7">
    <location>
        <begin position="305"/>
        <end position="325"/>
    </location>
</feature>
<reference evidence="8" key="3">
    <citation type="submission" date="2025-08" db="UniProtKB">
        <authorList>
            <consortium name="Ensembl"/>
        </authorList>
    </citation>
    <scope>IDENTIFICATION</scope>
</reference>
<dbReference type="PANTHER" id="PTHR16024">
    <property type="entry name" value="XK-RELATED PROTEIN"/>
    <property type="match status" value="1"/>
</dbReference>
<dbReference type="OMA" id="RESFPFG"/>
<evidence type="ECO:0000256" key="4">
    <source>
        <dbReference type="ARBA" id="ARBA00022692"/>
    </source>
</evidence>
<dbReference type="GO" id="GO:0005886">
    <property type="term" value="C:plasma membrane"/>
    <property type="evidence" value="ECO:0007669"/>
    <property type="project" value="UniProtKB-SubCell"/>
</dbReference>
<evidence type="ECO:0000256" key="5">
    <source>
        <dbReference type="ARBA" id="ARBA00022989"/>
    </source>
</evidence>
<protein>
    <recommendedName>
        <fullName evidence="7">XK-related protein</fullName>
    </recommendedName>
</protein>
<dbReference type="AlphaFoldDB" id="A0A3P8NMM2"/>
<keyword evidence="3" id="KW-1003">Cell membrane</keyword>
<dbReference type="GO" id="GO:0043652">
    <property type="term" value="P:engulfment of apoptotic cell"/>
    <property type="evidence" value="ECO:0007669"/>
    <property type="project" value="TreeGrafter"/>
</dbReference>
<evidence type="ECO:0000256" key="3">
    <source>
        <dbReference type="ARBA" id="ARBA00022475"/>
    </source>
</evidence>
<dbReference type="Ensembl" id="ENSACLT00000006020.2">
    <property type="protein sequence ID" value="ENSACLP00000005888.2"/>
    <property type="gene ID" value="ENSACLG00000003966.2"/>
</dbReference>
<dbReference type="GO" id="GO:1902742">
    <property type="term" value="P:apoptotic process involved in development"/>
    <property type="evidence" value="ECO:0007669"/>
    <property type="project" value="TreeGrafter"/>
</dbReference>
<evidence type="ECO:0000256" key="1">
    <source>
        <dbReference type="ARBA" id="ARBA00004651"/>
    </source>
</evidence>
<dbReference type="GeneID" id="113014952"/>